<dbReference type="OrthoDB" id="671408at2"/>
<evidence type="ECO:0000313" key="1">
    <source>
        <dbReference type="EMBL" id="RAJ10709.1"/>
    </source>
</evidence>
<comment type="caution">
    <text evidence="1">The sequence shown here is derived from an EMBL/GenBank/DDBJ whole genome shotgun (WGS) entry which is preliminary data.</text>
</comment>
<organism evidence="1 2">
    <name type="scientific">Chitinophaga skermanii</name>
    <dbReference type="NCBI Taxonomy" id="331697"/>
    <lineage>
        <taxon>Bacteria</taxon>
        <taxon>Pseudomonadati</taxon>
        <taxon>Bacteroidota</taxon>
        <taxon>Chitinophagia</taxon>
        <taxon>Chitinophagales</taxon>
        <taxon>Chitinophagaceae</taxon>
        <taxon>Chitinophaga</taxon>
    </lineage>
</organism>
<dbReference type="AlphaFoldDB" id="A0A327R1I1"/>
<name>A0A327R1I1_9BACT</name>
<gene>
    <name evidence="1" type="ORF">LX64_00315</name>
</gene>
<reference evidence="1 2" key="1">
    <citation type="submission" date="2018-06" db="EMBL/GenBank/DDBJ databases">
        <title>Genomic Encyclopedia of Archaeal and Bacterial Type Strains, Phase II (KMG-II): from individual species to whole genera.</title>
        <authorList>
            <person name="Goeker M."/>
        </authorList>
    </citation>
    <scope>NUCLEOTIDE SEQUENCE [LARGE SCALE GENOMIC DNA]</scope>
    <source>
        <strain evidence="1 2">DSM 23857</strain>
    </source>
</reference>
<dbReference type="RefSeq" id="WP_111595841.1">
    <property type="nucleotide sequence ID" value="NZ_QLLL01000001.1"/>
</dbReference>
<protein>
    <submittedName>
        <fullName evidence="1">Uncharacterized protein</fullName>
    </submittedName>
</protein>
<keyword evidence="2" id="KW-1185">Reference proteome</keyword>
<proteinExistence type="predicted"/>
<dbReference type="Proteomes" id="UP000249547">
    <property type="component" value="Unassembled WGS sequence"/>
</dbReference>
<dbReference type="EMBL" id="QLLL01000001">
    <property type="protein sequence ID" value="RAJ10709.1"/>
    <property type="molecule type" value="Genomic_DNA"/>
</dbReference>
<sequence>MILFNQQLPKVDLHKLCNRVAQNVKVPEALVCFLLFERLYAIKQHEAIIFLFESELAKLVHKLKGRFEMIPAGDQLQLKFSDGSILAHKNATITWFKLFELAYIDCSPKQITRANDELSNLLYENHTPAEQSACIPV</sequence>
<evidence type="ECO:0000313" key="2">
    <source>
        <dbReference type="Proteomes" id="UP000249547"/>
    </source>
</evidence>
<accession>A0A327R1I1</accession>